<dbReference type="GO" id="GO:0046872">
    <property type="term" value="F:metal ion binding"/>
    <property type="evidence" value="ECO:0007669"/>
    <property type="project" value="UniProtKB-KW"/>
</dbReference>
<dbReference type="GO" id="GO:0008239">
    <property type="term" value="F:dipeptidyl-peptidase activity"/>
    <property type="evidence" value="ECO:0007669"/>
    <property type="project" value="TreeGrafter"/>
</dbReference>
<organism evidence="4">
    <name type="scientific">uncultured bacterium DY94</name>
    <dbReference type="NCBI Taxonomy" id="1054561"/>
    <lineage>
        <taxon>Bacteria</taxon>
        <taxon>environmental samples</taxon>
    </lineage>
</organism>
<dbReference type="GO" id="GO:0005737">
    <property type="term" value="C:cytoplasm"/>
    <property type="evidence" value="ECO:0007669"/>
    <property type="project" value="TreeGrafter"/>
</dbReference>
<sequence length="566" mass="62800">MTLNKISQALILSGAVFLSACSEQASTSKTSADVATPVKQTQASGPQLISTAASRLDIYTDFSLTTDLSHLSDNQKALIAKLIDASKIMDELFWRQAFGEDKAAFLAKINDPKVQKFADINYGPWDRLNGDQTFLSGYEEKTAGAQFYPADISKEELNNADVTDKNGLYSVIKRDENGKLYSVAYSIEYAQALEKAANLLREASKLADDKEFANYLNLRADALQNDDYQASDFAWMDMKNNPIDVVIGPIETYEDQLFGYRAAFESYVLVKDLAWSERLAKFAAFLPELQKGLPVDAKYKQEVPGSDADLNAYDVVYYAGHSNAGSKTIAINLPNDEQVQLEKGTRRLQLKNAMRAKFDKILVPISEQLIVPEQRKHITFDAFFANTMFHEVAHGLGIKNTITNKGTVRQSLQEHASALEEGKADILGLYMVEQLLNKGEITEGTLEDYYITFMAGIFRSVRFGASSAHGKANMIRFNFFAQEGAFAKNEQGLYSVNMEKMGQAMAKLSRLILTLQGDGDYQKVDQLIATHGDIKAELAKDLEKLSQANIPVDVTFKQGKDVLGLN</sequence>
<evidence type="ECO:0000256" key="1">
    <source>
        <dbReference type="ARBA" id="ARBA00022723"/>
    </source>
</evidence>
<evidence type="ECO:0000313" key="4">
    <source>
        <dbReference type="EMBL" id="AEK06400.1"/>
    </source>
</evidence>
<dbReference type="EMBL" id="HQ829296">
    <property type="protein sequence ID" value="AEK06400.1"/>
    <property type="molecule type" value="Genomic_DNA"/>
</dbReference>
<dbReference type="InterPro" id="IPR039461">
    <property type="entry name" value="Peptidase_M49"/>
</dbReference>
<name>G0YU69_9BACT</name>
<feature type="signal peptide" evidence="3">
    <location>
        <begin position="1"/>
        <end position="25"/>
    </location>
</feature>
<dbReference type="PROSITE" id="PS51257">
    <property type="entry name" value="PROKAR_LIPOPROTEIN"/>
    <property type="match status" value="1"/>
</dbReference>
<accession>G0YU69</accession>
<evidence type="ECO:0000256" key="2">
    <source>
        <dbReference type="ARBA" id="ARBA00022801"/>
    </source>
</evidence>
<dbReference type="AlphaFoldDB" id="G0YU69"/>
<reference evidence="4" key="1">
    <citation type="submission" date="2010-12" db="EMBL/GenBank/DDBJ databases">
        <authorList>
            <person name="Li H.X."/>
            <person name="Zhou S.N."/>
        </authorList>
    </citation>
    <scope>NUCLEOTIDE SEQUENCE</scope>
</reference>
<dbReference type="PANTHER" id="PTHR23422">
    <property type="entry name" value="DIPEPTIDYL PEPTIDASE III-RELATED"/>
    <property type="match status" value="1"/>
</dbReference>
<keyword evidence="2" id="KW-0378">Hydrolase</keyword>
<dbReference type="Pfam" id="PF03571">
    <property type="entry name" value="Peptidase_M49"/>
    <property type="match status" value="1"/>
</dbReference>
<keyword evidence="1" id="KW-0479">Metal-binding</keyword>
<keyword evidence="3" id="KW-0732">Signal</keyword>
<proteinExistence type="predicted"/>
<protein>
    <recommendedName>
        <fullName evidence="5">Zn-dependent hydrolase</fullName>
    </recommendedName>
</protein>
<dbReference type="PANTHER" id="PTHR23422:SF9">
    <property type="entry name" value="ZN-DEPENDENT HYDROLASE"/>
    <property type="match status" value="1"/>
</dbReference>
<dbReference type="Gene3D" id="3.30.540.30">
    <property type="match status" value="1"/>
</dbReference>
<evidence type="ECO:0000256" key="3">
    <source>
        <dbReference type="SAM" id="SignalP"/>
    </source>
</evidence>
<evidence type="ECO:0008006" key="5">
    <source>
        <dbReference type="Google" id="ProtNLM"/>
    </source>
</evidence>
<feature type="chain" id="PRO_5003411540" description="Zn-dependent hydrolase" evidence="3">
    <location>
        <begin position="26"/>
        <end position="566"/>
    </location>
</feature>